<evidence type="ECO:0000259" key="1">
    <source>
        <dbReference type="PROSITE" id="PS50835"/>
    </source>
</evidence>
<evidence type="ECO:0000313" key="2">
    <source>
        <dbReference type="EMBL" id="KKM72878.1"/>
    </source>
</evidence>
<dbReference type="PROSITE" id="PS50835">
    <property type="entry name" value="IG_LIKE"/>
    <property type="match status" value="1"/>
</dbReference>
<gene>
    <name evidence="2" type="ORF">LCGC14_1416130</name>
</gene>
<dbReference type="AlphaFoldDB" id="A0A0F9JT74"/>
<name>A0A0F9JT74_9ZZZZ</name>
<feature type="domain" description="Ig-like" evidence="1">
    <location>
        <begin position="193"/>
        <end position="278"/>
    </location>
</feature>
<dbReference type="InterPro" id="IPR007110">
    <property type="entry name" value="Ig-like_dom"/>
</dbReference>
<comment type="caution">
    <text evidence="2">The sequence shown here is derived from an EMBL/GenBank/DDBJ whole genome shotgun (WGS) entry which is preliminary data.</text>
</comment>
<sequence>MEGKKFIVGLAGVIVLLLLGGIYRVTIMDDRIVVSLPSDVCKAATLRVTKDDFTLKCGRYIAFQADTITEYYKTYGTDEWVRNNRFVGLNKKHITLELNDYEDYFEIVRKTRYRKGRQNIDDGVLYETYTFTKDKVKITYNYEVNNKALHRISMRIKKQVDSYLDAFDSNGHTGILMGNVLSYQGYGNLFIDPSITLHSPAAATIQYNEGDSIPLMCSVNQSNDSTLSSVKLYWNADNESLWESNGSISVTGNATVTFSRTIPHPITLAFPGTFIWNCEGINTTCTSGTNCTFGTNRTVDPRYKPEVPTIFSPNTTDLNLLNSTGWGLSTFYPGHVNGTVIFINWSHPGLRDNSTGILWNLSYYGTTTPTRKYVNFDYSTSNTSVYGQWNVSNLASDLYYVTLIACNALNTTLCSNDTLDIPVDIFDYGISYSSGETELRFSPMPTYTKRAALGQTASRGIIEVDWLGNRAPDGQINLSINHSEADTCMDIYAYSSNNVSASVHLANNTYVTAMDTTDADPDYIWLWATKASCGTTTTDFSMDIDLFFGGT</sequence>
<protein>
    <recommendedName>
        <fullName evidence="1">Ig-like domain-containing protein</fullName>
    </recommendedName>
</protein>
<accession>A0A0F9JT74</accession>
<organism evidence="2">
    <name type="scientific">marine sediment metagenome</name>
    <dbReference type="NCBI Taxonomy" id="412755"/>
    <lineage>
        <taxon>unclassified sequences</taxon>
        <taxon>metagenomes</taxon>
        <taxon>ecological metagenomes</taxon>
    </lineage>
</organism>
<proteinExistence type="predicted"/>
<dbReference type="EMBL" id="LAZR01009392">
    <property type="protein sequence ID" value="KKM72878.1"/>
    <property type="molecule type" value="Genomic_DNA"/>
</dbReference>
<reference evidence="2" key="1">
    <citation type="journal article" date="2015" name="Nature">
        <title>Complex archaea that bridge the gap between prokaryotes and eukaryotes.</title>
        <authorList>
            <person name="Spang A."/>
            <person name="Saw J.H."/>
            <person name="Jorgensen S.L."/>
            <person name="Zaremba-Niedzwiedzka K."/>
            <person name="Martijn J."/>
            <person name="Lind A.E."/>
            <person name="van Eijk R."/>
            <person name="Schleper C."/>
            <person name="Guy L."/>
            <person name="Ettema T.J."/>
        </authorList>
    </citation>
    <scope>NUCLEOTIDE SEQUENCE</scope>
</reference>